<evidence type="ECO:0000313" key="18">
    <source>
        <dbReference type="Proteomes" id="UP000590442"/>
    </source>
</evidence>
<evidence type="ECO:0000256" key="1">
    <source>
        <dbReference type="ARBA" id="ARBA00003234"/>
    </source>
</evidence>
<protein>
    <recommendedName>
        <fullName evidence="10 13">tRNA-2-methylthio-N(6)-dimethylallyladenosine synthase</fullName>
        <ecNumber evidence="9 13">2.8.4.3</ecNumber>
    </recommendedName>
    <alternativeName>
        <fullName evidence="12 13">(Dimethylallyl)adenosine tRNA methylthiotransferase MiaB</fullName>
    </alternativeName>
    <alternativeName>
        <fullName evidence="11 13">tRNA-i(6)A37 methylthiotransferase</fullName>
    </alternativeName>
</protein>
<evidence type="ECO:0000256" key="9">
    <source>
        <dbReference type="ARBA" id="ARBA00033765"/>
    </source>
</evidence>
<dbReference type="Proteomes" id="UP000590442">
    <property type="component" value="Unassembled WGS sequence"/>
</dbReference>
<dbReference type="Gene3D" id="3.80.30.20">
    <property type="entry name" value="tm_1862 like domain"/>
    <property type="match status" value="1"/>
</dbReference>
<gene>
    <name evidence="13" type="primary">miaB</name>
    <name evidence="17" type="ORF">GGR42_002379</name>
</gene>
<dbReference type="FunFam" id="3.40.50.12160:FF:000003">
    <property type="entry name" value="CDK5 regulatory subunit-associated protein 1"/>
    <property type="match status" value="1"/>
</dbReference>
<proteinExistence type="inferred from homology"/>
<dbReference type="PROSITE" id="PS51918">
    <property type="entry name" value="RADICAL_SAM"/>
    <property type="match status" value="1"/>
</dbReference>
<dbReference type="PROSITE" id="PS01278">
    <property type="entry name" value="MTTASE_RADICAL"/>
    <property type="match status" value="1"/>
</dbReference>
<evidence type="ECO:0000256" key="11">
    <source>
        <dbReference type="ARBA" id="ARBA00080698"/>
    </source>
</evidence>
<evidence type="ECO:0000256" key="12">
    <source>
        <dbReference type="ARBA" id="ARBA00081141"/>
    </source>
</evidence>
<dbReference type="Gene3D" id="3.40.50.12160">
    <property type="entry name" value="Methylthiotransferase, N-terminal domain"/>
    <property type="match status" value="1"/>
</dbReference>
<keyword evidence="18" id="KW-1185">Reference proteome</keyword>
<dbReference type="PANTHER" id="PTHR43020:SF2">
    <property type="entry name" value="MITOCHONDRIAL TRNA METHYLTHIOTRANSFERASE CDK5RAP1"/>
    <property type="match status" value="1"/>
</dbReference>
<dbReference type="Pfam" id="PF01938">
    <property type="entry name" value="TRAM"/>
    <property type="match status" value="1"/>
</dbReference>
<sequence length="529" mass="60574">MIDFFKLLYHRWNSYDDVALSFCQIFNCHFVTISQLALSLQTHWKIELMEKIIDETVQGTALNTKKGKNNSRKLYIESYGCQMNFSDSEIVASILANEGYDTTQNLNEADLVLVNTCSIREKAELTVRKRLEKFNKVKRTNPHMKVGVLGCMAERLKSKFLEEEKIVDMVVGPDAYKDLPNLIQEIDEGRNAVNVILSKDETYGDVAPVRLNTNGVTAFVSITRGCDNMCTFCVVPFTRGRERSRDPHSIIEEVNDLWEKGYKEVTLLGQNVDSYLWYGGGLKKEFVNASDMQKATAVDFADLLEMVALAQPKMRIRFSTSNPQDMTLDAIKIMAKYKNICNHIHLPVQSGSNRILKAMNRLHTREEYFRLIDDIRELIPNCGISQDMIIGFPTETQQDHEDTLSLMEYVKYDFGYMFSYSERPGTMAARKLDDDIPEEVKQKRLAEVIALQREHCKYRTEEHLGKTEEILIEGSSKKSDAHWMGRNSQNIVAIFPKEHYKVGDFVNVKMNDCTSATLLGEAVDYSDNN</sequence>
<keyword evidence="13" id="KW-0819">tRNA processing</keyword>
<dbReference type="SFLD" id="SFLDF00413">
    <property type="entry name" value="CDK5RAP1"/>
    <property type="match status" value="1"/>
</dbReference>
<dbReference type="InterPro" id="IPR006463">
    <property type="entry name" value="MiaB_methiolase"/>
</dbReference>
<evidence type="ECO:0000256" key="4">
    <source>
        <dbReference type="ARBA" id="ARBA00022679"/>
    </source>
</evidence>
<evidence type="ECO:0000256" key="3">
    <source>
        <dbReference type="ARBA" id="ARBA00022490"/>
    </source>
</evidence>
<evidence type="ECO:0000256" key="7">
    <source>
        <dbReference type="ARBA" id="ARBA00023004"/>
    </source>
</evidence>
<dbReference type="NCBIfam" id="TIGR01574">
    <property type="entry name" value="miaB-methiolase"/>
    <property type="match status" value="1"/>
</dbReference>
<evidence type="ECO:0000256" key="8">
    <source>
        <dbReference type="ARBA" id="ARBA00023014"/>
    </source>
</evidence>
<feature type="binding site" evidence="13">
    <location>
        <position position="81"/>
    </location>
    <ligand>
        <name>[4Fe-4S] cluster</name>
        <dbReference type="ChEBI" id="CHEBI:49883"/>
        <label>1</label>
    </ligand>
</feature>
<keyword evidence="3 13" id="KW-0963">Cytoplasm</keyword>
<feature type="binding site" evidence="13">
    <location>
        <position position="230"/>
    </location>
    <ligand>
        <name>[4Fe-4S] cluster</name>
        <dbReference type="ChEBI" id="CHEBI:49883"/>
        <label>2</label>
        <note>4Fe-4S-S-AdoMet</note>
    </ligand>
</feature>
<feature type="binding site" evidence="13">
    <location>
        <position position="226"/>
    </location>
    <ligand>
        <name>[4Fe-4S] cluster</name>
        <dbReference type="ChEBI" id="CHEBI:49883"/>
        <label>2</label>
        <note>4Fe-4S-S-AdoMet</note>
    </ligand>
</feature>
<keyword evidence="8 13" id="KW-0411">Iron-sulfur</keyword>
<comment type="function">
    <text evidence="1 13">Catalyzes the methylthiolation of N6-(dimethylallyl)adenosine (i(6)A), leading to the formation of 2-methylthio-N6-(dimethylallyl)adenosine (ms(2)i(6)A) at position 37 in tRNAs that read codons beginning with uridine.</text>
</comment>
<evidence type="ECO:0000256" key="6">
    <source>
        <dbReference type="ARBA" id="ARBA00022723"/>
    </source>
</evidence>
<dbReference type="InterPro" id="IPR007197">
    <property type="entry name" value="rSAM"/>
</dbReference>
<dbReference type="InterPro" id="IPR058240">
    <property type="entry name" value="rSAM_sf"/>
</dbReference>
<reference evidence="17 18" key="1">
    <citation type="submission" date="2020-03" db="EMBL/GenBank/DDBJ databases">
        <title>Genomic Encyclopedia of Type Strains, Phase IV (KMG-IV): sequencing the most valuable type-strain genomes for metagenomic binning, comparative biology and taxonomic classification.</title>
        <authorList>
            <person name="Goeker M."/>
        </authorList>
    </citation>
    <scope>NUCLEOTIDE SEQUENCE [LARGE SCALE GENOMIC DNA]</scope>
    <source>
        <strain evidence="17 18">DSM 29762</strain>
    </source>
</reference>
<feature type="binding site" evidence="13">
    <location>
        <position position="151"/>
    </location>
    <ligand>
        <name>[4Fe-4S] cluster</name>
        <dbReference type="ChEBI" id="CHEBI:49883"/>
        <label>1</label>
    </ligand>
</feature>
<dbReference type="GO" id="GO:0005829">
    <property type="term" value="C:cytosol"/>
    <property type="evidence" value="ECO:0007669"/>
    <property type="project" value="TreeGrafter"/>
</dbReference>
<dbReference type="SFLD" id="SFLDS00029">
    <property type="entry name" value="Radical_SAM"/>
    <property type="match status" value="1"/>
</dbReference>
<name>A0A846QXI7_9FLAO</name>
<dbReference type="InterPro" id="IPR002792">
    <property type="entry name" value="TRAM_dom"/>
</dbReference>
<dbReference type="GO" id="GO:0051539">
    <property type="term" value="F:4 iron, 4 sulfur cluster binding"/>
    <property type="evidence" value="ECO:0007669"/>
    <property type="project" value="UniProtKB-UniRule"/>
</dbReference>
<evidence type="ECO:0000259" key="15">
    <source>
        <dbReference type="PROSITE" id="PS51449"/>
    </source>
</evidence>
<keyword evidence="6 13" id="KW-0479">Metal-binding</keyword>
<dbReference type="InterPro" id="IPR023404">
    <property type="entry name" value="rSAM_horseshoe"/>
</dbReference>
<evidence type="ECO:0000256" key="10">
    <source>
        <dbReference type="ARBA" id="ARBA00068570"/>
    </source>
</evidence>
<comment type="similarity">
    <text evidence="13">Belongs to the methylthiotransferase family. MiaB subfamily.</text>
</comment>
<dbReference type="InterPro" id="IPR005839">
    <property type="entry name" value="Methylthiotransferase"/>
</dbReference>
<evidence type="ECO:0000259" key="14">
    <source>
        <dbReference type="PROSITE" id="PS50926"/>
    </source>
</evidence>
<dbReference type="Pfam" id="PF04055">
    <property type="entry name" value="Radical_SAM"/>
    <property type="match status" value="1"/>
</dbReference>
<keyword evidence="5 13" id="KW-0949">S-adenosyl-L-methionine</keyword>
<keyword evidence="2 13" id="KW-0004">4Fe-4S</keyword>
<dbReference type="PANTHER" id="PTHR43020">
    <property type="entry name" value="CDK5 REGULATORY SUBUNIT-ASSOCIATED PROTEIN 1"/>
    <property type="match status" value="1"/>
</dbReference>
<feature type="binding site" evidence="13">
    <location>
        <position position="233"/>
    </location>
    <ligand>
        <name>[4Fe-4S] cluster</name>
        <dbReference type="ChEBI" id="CHEBI:49883"/>
        <label>2</label>
        <note>4Fe-4S-S-AdoMet</note>
    </ligand>
</feature>
<dbReference type="AlphaFoldDB" id="A0A846QXI7"/>
<feature type="domain" description="TRAM" evidence="14">
    <location>
        <begin position="461"/>
        <end position="524"/>
    </location>
</feature>
<dbReference type="CDD" id="cd01335">
    <property type="entry name" value="Radical_SAM"/>
    <property type="match status" value="1"/>
</dbReference>
<dbReference type="PROSITE" id="PS51449">
    <property type="entry name" value="MTTASE_N"/>
    <property type="match status" value="1"/>
</dbReference>
<dbReference type="HAMAP" id="MF_01864">
    <property type="entry name" value="tRNA_metthiotr_MiaB"/>
    <property type="match status" value="1"/>
</dbReference>
<comment type="subcellular location">
    <subcellularLocation>
        <location evidence="13">Cytoplasm</location>
    </subcellularLocation>
</comment>
<feature type="domain" description="Radical SAM core" evidence="16">
    <location>
        <begin position="212"/>
        <end position="459"/>
    </location>
</feature>
<dbReference type="EC" id="2.8.4.3" evidence="9 13"/>
<dbReference type="InterPro" id="IPR020612">
    <property type="entry name" value="Methylthiotransferase_CS"/>
</dbReference>
<evidence type="ECO:0000256" key="13">
    <source>
        <dbReference type="HAMAP-Rule" id="MF_01864"/>
    </source>
</evidence>
<dbReference type="InterPro" id="IPR038135">
    <property type="entry name" value="Methylthiotransferase_N_sf"/>
</dbReference>
<evidence type="ECO:0000313" key="17">
    <source>
        <dbReference type="EMBL" id="NJB71917.1"/>
    </source>
</evidence>
<organism evidence="17 18">
    <name type="scientific">Saonia flava</name>
    <dbReference type="NCBI Taxonomy" id="523696"/>
    <lineage>
        <taxon>Bacteria</taxon>
        <taxon>Pseudomonadati</taxon>
        <taxon>Bacteroidota</taxon>
        <taxon>Flavobacteriia</taxon>
        <taxon>Flavobacteriales</taxon>
        <taxon>Flavobacteriaceae</taxon>
        <taxon>Saonia</taxon>
    </lineage>
</organism>
<keyword evidence="7 13" id="KW-0408">Iron</keyword>
<dbReference type="PROSITE" id="PS50926">
    <property type="entry name" value="TRAM"/>
    <property type="match status" value="1"/>
</dbReference>
<comment type="catalytic activity">
    <reaction evidence="13">
        <text>N(6)-dimethylallyladenosine(37) in tRNA + (sulfur carrier)-SH + AH2 + 2 S-adenosyl-L-methionine = 2-methylsulfanyl-N(6)-dimethylallyladenosine(37) in tRNA + (sulfur carrier)-H + 5'-deoxyadenosine + L-methionine + A + S-adenosyl-L-homocysteine + 2 H(+)</text>
        <dbReference type="Rhea" id="RHEA:37067"/>
        <dbReference type="Rhea" id="RHEA-COMP:10375"/>
        <dbReference type="Rhea" id="RHEA-COMP:10376"/>
        <dbReference type="Rhea" id="RHEA-COMP:14737"/>
        <dbReference type="Rhea" id="RHEA-COMP:14739"/>
        <dbReference type="ChEBI" id="CHEBI:13193"/>
        <dbReference type="ChEBI" id="CHEBI:15378"/>
        <dbReference type="ChEBI" id="CHEBI:17319"/>
        <dbReference type="ChEBI" id="CHEBI:17499"/>
        <dbReference type="ChEBI" id="CHEBI:29917"/>
        <dbReference type="ChEBI" id="CHEBI:57844"/>
        <dbReference type="ChEBI" id="CHEBI:57856"/>
        <dbReference type="ChEBI" id="CHEBI:59789"/>
        <dbReference type="ChEBI" id="CHEBI:64428"/>
        <dbReference type="ChEBI" id="CHEBI:74415"/>
        <dbReference type="ChEBI" id="CHEBI:74417"/>
        <dbReference type="EC" id="2.8.4.3"/>
    </reaction>
</comment>
<dbReference type="GO" id="GO:0035597">
    <property type="term" value="F:tRNA-2-methylthio-N(6)-dimethylallyladenosine(37) synthase activity"/>
    <property type="evidence" value="ECO:0007669"/>
    <property type="project" value="UniProtKB-EC"/>
</dbReference>
<dbReference type="InterPro" id="IPR013848">
    <property type="entry name" value="Methylthiotransferase_N"/>
</dbReference>
<dbReference type="SFLD" id="SFLDG01061">
    <property type="entry name" value="methylthiotransferase"/>
    <property type="match status" value="1"/>
</dbReference>
<evidence type="ECO:0000256" key="2">
    <source>
        <dbReference type="ARBA" id="ARBA00022485"/>
    </source>
</evidence>
<dbReference type="EMBL" id="JAATJJ010000001">
    <property type="protein sequence ID" value="NJB71917.1"/>
    <property type="molecule type" value="Genomic_DNA"/>
</dbReference>
<comment type="subunit">
    <text evidence="13">Monomer.</text>
</comment>
<feature type="domain" description="MTTase N-terminal" evidence="15">
    <location>
        <begin position="72"/>
        <end position="188"/>
    </location>
</feature>
<dbReference type="SUPFAM" id="SSF102114">
    <property type="entry name" value="Radical SAM enzymes"/>
    <property type="match status" value="1"/>
</dbReference>
<dbReference type="SFLD" id="SFLDF00273">
    <property type="entry name" value="(dimethylallyl)adenosine_tRNA"/>
    <property type="match status" value="1"/>
</dbReference>
<accession>A0A846QXI7</accession>
<dbReference type="InterPro" id="IPR006638">
    <property type="entry name" value="Elp3/MiaA/NifB-like_rSAM"/>
</dbReference>
<dbReference type="FunFam" id="3.80.30.20:FF:000001">
    <property type="entry name" value="tRNA-2-methylthio-N(6)-dimethylallyladenosine synthase 2"/>
    <property type="match status" value="1"/>
</dbReference>
<comment type="caution">
    <text evidence="17">The sequence shown here is derived from an EMBL/GenBank/DDBJ whole genome shotgun (WGS) entry which is preliminary data.</text>
</comment>
<feature type="binding site" evidence="13">
    <location>
        <position position="117"/>
    </location>
    <ligand>
        <name>[4Fe-4S] cluster</name>
        <dbReference type="ChEBI" id="CHEBI:49883"/>
        <label>1</label>
    </ligand>
</feature>
<evidence type="ECO:0000256" key="5">
    <source>
        <dbReference type="ARBA" id="ARBA00022691"/>
    </source>
</evidence>
<dbReference type="Pfam" id="PF00919">
    <property type="entry name" value="UPF0004"/>
    <property type="match status" value="1"/>
</dbReference>
<dbReference type="SMART" id="SM00729">
    <property type="entry name" value="Elp3"/>
    <property type="match status" value="1"/>
</dbReference>
<evidence type="ECO:0000259" key="16">
    <source>
        <dbReference type="PROSITE" id="PS51918"/>
    </source>
</evidence>
<comment type="cofactor">
    <cofactor evidence="13">
        <name>[4Fe-4S] cluster</name>
        <dbReference type="ChEBI" id="CHEBI:49883"/>
    </cofactor>
    <text evidence="13">Binds 2 [4Fe-4S] clusters. One cluster is coordinated with 3 cysteines and an exchangeable S-adenosyl-L-methionine.</text>
</comment>
<dbReference type="GO" id="GO:0046872">
    <property type="term" value="F:metal ion binding"/>
    <property type="evidence" value="ECO:0007669"/>
    <property type="project" value="UniProtKB-KW"/>
</dbReference>
<dbReference type="NCBIfam" id="TIGR00089">
    <property type="entry name" value="MiaB/RimO family radical SAM methylthiotransferase"/>
    <property type="match status" value="1"/>
</dbReference>
<dbReference type="SFLD" id="SFLDG01082">
    <property type="entry name" value="B12-binding_domain_containing"/>
    <property type="match status" value="1"/>
</dbReference>
<keyword evidence="4 13" id="KW-0808">Transferase</keyword>